<keyword evidence="2" id="KW-0238">DNA-binding</keyword>
<dbReference type="SUPFAM" id="SSF46785">
    <property type="entry name" value="Winged helix' DNA-binding domain"/>
    <property type="match status" value="1"/>
</dbReference>
<dbReference type="InterPro" id="IPR001845">
    <property type="entry name" value="HTH_ArsR_DNA-bd_dom"/>
</dbReference>
<dbReference type="InterPro" id="IPR051081">
    <property type="entry name" value="HTH_MetalResp_TranReg"/>
</dbReference>
<keyword evidence="1" id="KW-0805">Transcription regulation</keyword>
<dbReference type="InterPro" id="IPR036390">
    <property type="entry name" value="WH_DNA-bd_sf"/>
</dbReference>
<dbReference type="EMBL" id="JAYGIL010000009">
    <property type="protein sequence ID" value="MEA5403079.1"/>
    <property type="molecule type" value="Genomic_DNA"/>
</dbReference>
<organism evidence="5 6">
    <name type="scientific">Arcicella gelida</name>
    <dbReference type="NCBI Taxonomy" id="2984195"/>
    <lineage>
        <taxon>Bacteria</taxon>
        <taxon>Pseudomonadati</taxon>
        <taxon>Bacteroidota</taxon>
        <taxon>Cytophagia</taxon>
        <taxon>Cytophagales</taxon>
        <taxon>Flectobacillaceae</taxon>
        <taxon>Arcicella</taxon>
    </lineage>
</organism>
<comment type="caution">
    <text evidence="5">The sequence shown here is derived from an EMBL/GenBank/DDBJ whole genome shotgun (WGS) entry which is preliminary data.</text>
</comment>
<keyword evidence="6" id="KW-1185">Reference proteome</keyword>
<evidence type="ECO:0000256" key="1">
    <source>
        <dbReference type="ARBA" id="ARBA00023015"/>
    </source>
</evidence>
<dbReference type="NCBIfam" id="NF033788">
    <property type="entry name" value="HTH_metalloreg"/>
    <property type="match status" value="1"/>
</dbReference>
<reference evidence="5 6" key="1">
    <citation type="submission" date="2023-12" db="EMBL/GenBank/DDBJ databases">
        <title>Novel species of the genus Arcicella isolated from rivers.</title>
        <authorList>
            <person name="Lu H."/>
        </authorList>
    </citation>
    <scope>NUCLEOTIDE SEQUENCE [LARGE SCALE GENOMIC DNA]</scope>
    <source>
        <strain evidence="5 6">DC2W</strain>
    </source>
</reference>
<dbReference type="RefSeq" id="WP_323328245.1">
    <property type="nucleotide sequence ID" value="NZ_JAYGIL010000009.1"/>
</dbReference>
<dbReference type="Proteomes" id="UP001303899">
    <property type="component" value="Unassembled WGS sequence"/>
</dbReference>
<dbReference type="Gene3D" id="1.10.10.10">
    <property type="entry name" value="Winged helix-like DNA-binding domain superfamily/Winged helix DNA-binding domain"/>
    <property type="match status" value="1"/>
</dbReference>
<accession>A0ABU5S3L7</accession>
<evidence type="ECO:0000313" key="6">
    <source>
        <dbReference type="Proteomes" id="UP001303899"/>
    </source>
</evidence>
<name>A0ABU5S3L7_9BACT</name>
<dbReference type="InterPro" id="IPR047796">
    <property type="entry name" value="SdpR-like_repress"/>
</dbReference>
<feature type="domain" description="HTH arsR-type" evidence="4">
    <location>
        <begin position="1"/>
        <end position="87"/>
    </location>
</feature>
<dbReference type="InterPro" id="IPR011991">
    <property type="entry name" value="ArsR-like_HTH"/>
</dbReference>
<gene>
    <name evidence="5" type="ORF">VB776_09145</name>
</gene>
<proteinExistence type="predicted"/>
<dbReference type="SMART" id="SM00418">
    <property type="entry name" value="HTH_ARSR"/>
    <property type="match status" value="1"/>
</dbReference>
<dbReference type="PANTHER" id="PTHR33154:SF33">
    <property type="entry name" value="TRANSCRIPTIONAL REPRESSOR SDPR"/>
    <property type="match status" value="1"/>
</dbReference>
<dbReference type="PRINTS" id="PR00778">
    <property type="entry name" value="HTHARSR"/>
</dbReference>
<dbReference type="PANTHER" id="PTHR33154">
    <property type="entry name" value="TRANSCRIPTIONAL REGULATOR, ARSR FAMILY"/>
    <property type="match status" value="1"/>
</dbReference>
<evidence type="ECO:0000256" key="2">
    <source>
        <dbReference type="ARBA" id="ARBA00023125"/>
    </source>
</evidence>
<evidence type="ECO:0000259" key="4">
    <source>
        <dbReference type="PROSITE" id="PS50987"/>
    </source>
</evidence>
<sequence length="110" mass="12550">MNTLFKAFNDATRREILEMLKDGDMTAGDIADKFNMSKPSISHHLDLLKQADLVVAVKQGQFITYSLNMTVMDEVLAWFVQFKSSVVKEEVALPKAEKPRIRLQINNHNI</sequence>
<evidence type="ECO:0000313" key="5">
    <source>
        <dbReference type="EMBL" id="MEA5403079.1"/>
    </source>
</evidence>
<keyword evidence="3" id="KW-0804">Transcription</keyword>
<dbReference type="CDD" id="cd00090">
    <property type="entry name" value="HTH_ARSR"/>
    <property type="match status" value="1"/>
</dbReference>
<dbReference type="PROSITE" id="PS50987">
    <property type="entry name" value="HTH_ARSR_2"/>
    <property type="match status" value="1"/>
</dbReference>
<protein>
    <submittedName>
        <fullName evidence="5">Autorepressor SdpR family transcription factor</fullName>
    </submittedName>
</protein>
<evidence type="ECO:0000256" key="3">
    <source>
        <dbReference type="ARBA" id="ARBA00023163"/>
    </source>
</evidence>
<dbReference type="NCBIfam" id="NF033789">
    <property type="entry name" value="repress_SdpR"/>
    <property type="match status" value="1"/>
</dbReference>
<dbReference type="InterPro" id="IPR036388">
    <property type="entry name" value="WH-like_DNA-bd_sf"/>
</dbReference>
<dbReference type="Pfam" id="PF01022">
    <property type="entry name" value="HTH_5"/>
    <property type="match status" value="1"/>
</dbReference>